<keyword evidence="9" id="KW-1185">Reference proteome</keyword>
<dbReference type="InterPro" id="IPR037185">
    <property type="entry name" value="EmrE-like"/>
</dbReference>
<dbReference type="RefSeq" id="WP_107324194.1">
    <property type="nucleotide sequence ID" value="NZ_NHSP01000039.1"/>
</dbReference>
<feature type="transmembrane region" description="Helical" evidence="6">
    <location>
        <begin position="232"/>
        <end position="251"/>
    </location>
</feature>
<accession>A0A2T4JKP5</accession>
<dbReference type="PANTHER" id="PTHR22911:SF6">
    <property type="entry name" value="SOLUTE CARRIER FAMILY 35 MEMBER G1"/>
    <property type="match status" value="1"/>
</dbReference>
<keyword evidence="4 6" id="KW-1133">Transmembrane helix</keyword>
<evidence type="ECO:0000313" key="8">
    <source>
        <dbReference type="EMBL" id="PTE18448.1"/>
    </source>
</evidence>
<evidence type="ECO:0000256" key="1">
    <source>
        <dbReference type="ARBA" id="ARBA00004141"/>
    </source>
</evidence>
<feature type="domain" description="EamA" evidence="7">
    <location>
        <begin position="19"/>
        <end position="146"/>
    </location>
</feature>
<feature type="transmembrane region" description="Helical" evidence="6">
    <location>
        <begin position="78"/>
        <end position="98"/>
    </location>
</feature>
<feature type="transmembrane region" description="Helical" evidence="6">
    <location>
        <begin position="263"/>
        <end position="281"/>
    </location>
</feature>
<sequence>MSVLDQAPVRRDQTAAAAAAIAGYALIIGFTDNYVRVIAAEIGLWQFHATRTAFVVAILLVAVPLFGLRLRPVSPGAVLARSAVHATAMVIYFGALGFLPVAQVAAGLFTAPLFVLLIGWAVYGQPISPLQIVAVATGFAGIVLVLGPAAGAGLGPASVLPVLAGFFYALGNLATRQWCGRESAETLTTGFFLMLGVFGLIGLALLSLFPQPVPPGGAGFILRGPVWPSGTVLFWVFVQALGSLVGVGLMVKGYQMTEASRASVFEYIVLPAAALWGWLIWSEVPGPAALAGMGLIFAAGLMIAARGR</sequence>
<evidence type="ECO:0000256" key="5">
    <source>
        <dbReference type="ARBA" id="ARBA00023136"/>
    </source>
</evidence>
<evidence type="ECO:0000259" key="7">
    <source>
        <dbReference type="Pfam" id="PF00892"/>
    </source>
</evidence>
<dbReference type="AlphaFoldDB" id="A0A2T4JKP5"/>
<feature type="transmembrane region" description="Helical" evidence="6">
    <location>
        <begin position="287"/>
        <end position="305"/>
    </location>
</feature>
<organism evidence="8 9">
    <name type="scientific">Phaeovulum veldkampii DSM 11550</name>
    <dbReference type="NCBI Taxonomy" id="1185920"/>
    <lineage>
        <taxon>Bacteria</taxon>
        <taxon>Pseudomonadati</taxon>
        <taxon>Pseudomonadota</taxon>
        <taxon>Alphaproteobacteria</taxon>
        <taxon>Rhodobacterales</taxon>
        <taxon>Paracoccaceae</taxon>
        <taxon>Phaeovulum</taxon>
    </lineage>
</organism>
<evidence type="ECO:0000256" key="6">
    <source>
        <dbReference type="SAM" id="Phobius"/>
    </source>
</evidence>
<dbReference type="InterPro" id="IPR000620">
    <property type="entry name" value="EamA_dom"/>
</dbReference>
<feature type="transmembrane region" description="Helical" evidence="6">
    <location>
        <begin position="187"/>
        <end position="209"/>
    </location>
</feature>
<comment type="subcellular location">
    <subcellularLocation>
        <location evidence="1">Membrane</location>
        <topology evidence="1">Multi-pass membrane protein</topology>
    </subcellularLocation>
</comment>
<reference evidence="8 9" key="1">
    <citation type="submission" date="2018-03" db="EMBL/GenBank/DDBJ databases">
        <title>Rhodobacter veldkampii.</title>
        <authorList>
            <person name="Meyer T.E."/>
            <person name="Miller S."/>
            <person name="Lodha T."/>
            <person name="Gandham S."/>
            <person name="Chintalapati S."/>
            <person name="Chintalapati V.R."/>
        </authorList>
    </citation>
    <scope>NUCLEOTIDE SEQUENCE [LARGE SCALE GENOMIC DNA]</scope>
    <source>
        <strain evidence="8 9">DSM 11550</strain>
    </source>
</reference>
<dbReference type="EMBL" id="PZKF01000007">
    <property type="protein sequence ID" value="PTE18448.1"/>
    <property type="molecule type" value="Genomic_DNA"/>
</dbReference>
<dbReference type="Pfam" id="PF00892">
    <property type="entry name" value="EamA"/>
    <property type="match status" value="2"/>
</dbReference>
<dbReference type="Proteomes" id="UP000241899">
    <property type="component" value="Unassembled WGS sequence"/>
</dbReference>
<keyword evidence="3 6" id="KW-0812">Transmembrane</keyword>
<feature type="transmembrane region" description="Helical" evidence="6">
    <location>
        <begin position="130"/>
        <end position="151"/>
    </location>
</feature>
<evidence type="ECO:0000256" key="4">
    <source>
        <dbReference type="ARBA" id="ARBA00022989"/>
    </source>
</evidence>
<comment type="caution">
    <text evidence="8">The sequence shown here is derived from an EMBL/GenBank/DDBJ whole genome shotgun (WGS) entry which is preliminary data.</text>
</comment>
<feature type="domain" description="EamA" evidence="7">
    <location>
        <begin position="161"/>
        <end position="303"/>
    </location>
</feature>
<dbReference type="SUPFAM" id="SSF103481">
    <property type="entry name" value="Multidrug resistance efflux transporter EmrE"/>
    <property type="match status" value="2"/>
</dbReference>
<feature type="transmembrane region" description="Helical" evidence="6">
    <location>
        <begin position="104"/>
        <end position="123"/>
    </location>
</feature>
<proteinExistence type="inferred from homology"/>
<evidence type="ECO:0000313" key="9">
    <source>
        <dbReference type="Proteomes" id="UP000241899"/>
    </source>
</evidence>
<feature type="transmembrane region" description="Helical" evidence="6">
    <location>
        <begin position="42"/>
        <end position="66"/>
    </location>
</feature>
<feature type="transmembrane region" description="Helical" evidence="6">
    <location>
        <begin position="157"/>
        <end position="175"/>
    </location>
</feature>
<dbReference type="GO" id="GO:0016020">
    <property type="term" value="C:membrane"/>
    <property type="evidence" value="ECO:0007669"/>
    <property type="project" value="UniProtKB-SubCell"/>
</dbReference>
<keyword evidence="5 6" id="KW-0472">Membrane</keyword>
<dbReference type="OrthoDB" id="7855875at2"/>
<name>A0A2T4JKP5_9RHOB</name>
<comment type="similarity">
    <text evidence="2">Belongs to the drug/metabolite transporter (DMT) superfamily. 10 TMS drug/metabolite exporter (DME) (TC 2.A.7.3) family.</text>
</comment>
<dbReference type="PANTHER" id="PTHR22911">
    <property type="entry name" value="ACYL-MALONYL CONDENSING ENZYME-RELATED"/>
    <property type="match status" value="1"/>
</dbReference>
<evidence type="ECO:0000256" key="2">
    <source>
        <dbReference type="ARBA" id="ARBA00009853"/>
    </source>
</evidence>
<feature type="transmembrane region" description="Helical" evidence="6">
    <location>
        <begin position="12"/>
        <end position="30"/>
    </location>
</feature>
<protein>
    <submittedName>
        <fullName evidence="8">EamA/RhaT family transporter</fullName>
    </submittedName>
</protein>
<evidence type="ECO:0000256" key="3">
    <source>
        <dbReference type="ARBA" id="ARBA00022692"/>
    </source>
</evidence>
<gene>
    <name evidence="8" type="ORF">C5F46_04655</name>
</gene>